<proteinExistence type="predicted"/>
<keyword evidence="2" id="KW-1185">Reference proteome</keyword>
<name>N6ZUK7_9RHOO</name>
<gene>
    <name evidence="1" type="ORF">C667_17201</name>
</gene>
<sequence>MYVARWWASPGEYKPWPEELIFFFEEAGTEIVPTLAEAKKTLATLGSGAFVGGGIRHWCGIFACHVLHYAGVDVSWTLHGGRMKGKSGYQIQYVPGDRNIRPGDVAVVPKAHHHFVVTAIDYDNNQLESVDGNTTGQYIRQRDKKIRYSWKDGPDYASRNIYGYYRVLV</sequence>
<evidence type="ECO:0008006" key="3">
    <source>
        <dbReference type="Google" id="ProtNLM"/>
    </source>
</evidence>
<evidence type="ECO:0000313" key="1">
    <source>
        <dbReference type="EMBL" id="ENO95804.1"/>
    </source>
</evidence>
<organism evidence="1 2">
    <name type="scientific">Thauera phenylacetica B4P</name>
    <dbReference type="NCBI Taxonomy" id="1234382"/>
    <lineage>
        <taxon>Bacteria</taxon>
        <taxon>Pseudomonadati</taxon>
        <taxon>Pseudomonadota</taxon>
        <taxon>Betaproteobacteria</taxon>
        <taxon>Rhodocyclales</taxon>
        <taxon>Zoogloeaceae</taxon>
        <taxon>Thauera</taxon>
    </lineage>
</organism>
<evidence type="ECO:0000313" key="2">
    <source>
        <dbReference type="Proteomes" id="UP000013047"/>
    </source>
</evidence>
<dbReference type="AlphaFoldDB" id="N6ZUK7"/>
<comment type="caution">
    <text evidence="1">The sequence shown here is derived from an EMBL/GenBank/DDBJ whole genome shotgun (WGS) entry which is preliminary data.</text>
</comment>
<dbReference type="Proteomes" id="UP000013047">
    <property type="component" value="Unassembled WGS sequence"/>
</dbReference>
<reference evidence="1 2" key="1">
    <citation type="submission" date="2012-09" db="EMBL/GenBank/DDBJ databases">
        <title>Draft Genome Sequences of 6 Strains from Genus Thauera.</title>
        <authorList>
            <person name="Liu B."/>
            <person name="Shapleigh J.P."/>
            <person name="Frostegard A.H."/>
        </authorList>
    </citation>
    <scope>NUCLEOTIDE SEQUENCE [LARGE SCALE GENOMIC DNA]</scope>
    <source>
        <strain evidence="1 2">B4P</strain>
    </source>
</reference>
<protein>
    <recommendedName>
        <fullName evidence="3">Peptidase C51 domain-containing protein</fullName>
    </recommendedName>
</protein>
<dbReference type="EMBL" id="AMXF01000170">
    <property type="protein sequence ID" value="ENO95804.1"/>
    <property type="molecule type" value="Genomic_DNA"/>
</dbReference>
<accession>N6ZUK7</accession>